<evidence type="ECO:0000259" key="5">
    <source>
        <dbReference type="PROSITE" id="PS50850"/>
    </source>
</evidence>
<keyword evidence="4" id="KW-0472">Membrane</keyword>
<keyword evidence="2" id="KW-1015">Disulfide bond</keyword>
<feature type="compositionally biased region" description="Polar residues" evidence="3">
    <location>
        <begin position="1"/>
        <end position="16"/>
    </location>
</feature>
<accession>A0A9D4SWT5</accession>
<comment type="subcellular location">
    <subcellularLocation>
        <location evidence="1">Membrane</location>
        <topology evidence="1">Multi-pass membrane protein</topology>
    </subcellularLocation>
</comment>
<keyword evidence="4" id="KW-0812">Transmembrane</keyword>
<dbReference type="SUPFAM" id="SSF103473">
    <property type="entry name" value="MFS general substrate transporter"/>
    <property type="match status" value="1"/>
</dbReference>
<evidence type="ECO:0000256" key="3">
    <source>
        <dbReference type="SAM" id="MobiDB-lite"/>
    </source>
</evidence>
<reference evidence="6" key="1">
    <citation type="journal article" date="2020" name="Cell">
        <title>Large-Scale Comparative Analyses of Tick Genomes Elucidate Their Genetic Diversity and Vector Capacities.</title>
        <authorList>
            <consortium name="Tick Genome and Microbiome Consortium (TIGMIC)"/>
            <person name="Jia N."/>
            <person name="Wang J."/>
            <person name="Shi W."/>
            <person name="Du L."/>
            <person name="Sun Y."/>
            <person name="Zhan W."/>
            <person name="Jiang J.F."/>
            <person name="Wang Q."/>
            <person name="Zhang B."/>
            <person name="Ji P."/>
            <person name="Bell-Sakyi L."/>
            <person name="Cui X.M."/>
            <person name="Yuan T.T."/>
            <person name="Jiang B.G."/>
            <person name="Yang W.F."/>
            <person name="Lam T.T."/>
            <person name="Chang Q.C."/>
            <person name="Ding S.J."/>
            <person name="Wang X.J."/>
            <person name="Zhu J.G."/>
            <person name="Ruan X.D."/>
            <person name="Zhao L."/>
            <person name="Wei J.T."/>
            <person name="Ye R.Z."/>
            <person name="Que T.C."/>
            <person name="Du C.H."/>
            <person name="Zhou Y.H."/>
            <person name="Cheng J.X."/>
            <person name="Dai P.F."/>
            <person name="Guo W.B."/>
            <person name="Han X.H."/>
            <person name="Huang E.J."/>
            <person name="Li L.F."/>
            <person name="Wei W."/>
            <person name="Gao Y.C."/>
            <person name="Liu J.Z."/>
            <person name="Shao H.Z."/>
            <person name="Wang X."/>
            <person name="Wang C.C."/>
            <person name="Yang T.C."/>
            <person name="Huo Q.B."/>
            <person name="Li W."/>
            <person name="Chen H.Y."/>
            <person name="Chen S.E."/>
            <person name="Zhou L.G."/>
            <person name="Ni X.B."/>
            <person name="Tian J.H."/>
            <person name="Sheng Y."/>
            <person name="Liu T."/>
            <person name="Pan Y.S."/>
            <person name="Xia L.Y."/>
            <person name="Li J."/>
            <person name="Zhao F."/>
            <person name="Cao W.C."/>
        </authorList>
    </citation>
    <scope>NUCLEOTIDE SEQUENCE</scope>
    <source>
        <strain evidence="6">Rsan-2018</strain>
    </source>
</reference>
<evidence type="ECO:0000313" key="7">
    <source>
        <dbReference type="Proteomes" id="UP000821837"/>
    </source>
</evidence>
<dbReference type="GO" id="GO:0016323">
    <property type="term" value="C:basolateral plasma membrane"/>
    <property type="evidence" value="ECO:0007669"/>
    <property type="project" value="TreeGrafter"/>
</dbReference>
<protein>
    <recommendedName>
        <fullName evidence="5">Major facilitator superfamily (MFS) profile domain-containing protein</fullName>
    </recommendedName>
</protein>
<feature type="region of interest" description="Disordered" evidence="3">
    <location>
        <begin position="1"/>
        <end position="93"/>
    </location>
</feature>
<organism evidence="6 7">
    <name type="scientific">Rhipicephalus sanguineus</name>
    <name type="common">Brown dog tick</name>
    <name type="synonym">Ixodes sanguineus</name>
    <dbReference type="NCBI Taxonomy" id="34632"/>
    <lineage>
        <taxon>Eukaryota</taxon>
        <taxon>Metazoa</taxon>
        <taxon>Ecdysozoa</taxon>
        <taxon>Arthropoda</taxon>
        <taxon>Chelicerata</taxon>
        <taxon>Arachnida</taxon>
        <taxon>Acari</taxon>
        <taxon>Parasitiformes</taxon>
        <taxon>Ixodida</taxon>
        <taxon>Ixodoidea</taxon>
        <taxon>Ixodidae</taxon>
        <taxon>Rhipicephalinae</taxon>
        <taxon>Rhipicephalus</taxon>
        <taxon>Rhipicephalus</taxon>
    </lineage>
</organism>
<comment type="caution">
    <text evidence="6">The sequence shown here is derived from an EMBL/GenBank/DDBJ whole genome shotgun (WGS) entry which is preliminary data.</text>
</comment>
<dbReference type="Pfam" id="PF03137">
    <property type="entry name" value="OATP"/>
    <property type="match status" value="1"/>
</dbReference>
<feature type="transmembrane region" description="Helical" evidence="4">
    <location>
        <begin position="379"/>
        <end position="401"/>
    </location>
</feature>
<dbReference type="EMBL" id="JABSTV010001250">
    <property type="protein sequence ID" value="KAH7956391.1"/>
    <property type="molecule type" value="Genomic_DNA"/>
</dbReference>
<dbReference type="PANTHER" id="PTHR11388:SF100">
    <property type="entry name" value="SOLUTE CARRIER ORGANIC ANION TRANSPORTER FAMILY MEMBER 4A1"/>
    <property type="match status" value="1"/>
</dbReference>
<reference evidence="6" key="2">
    <citation type="submission" date="2021-09" db="EMBL/GenBank/DDBJ databases">
        <authorList>
            <person name="Jia N."/>
            <person name="Wang J."/>
            <person name="Shi W."/>
            <person name="Du L."/>
            <person name="Sun Y."/>
            <person name="Zhan W."/>
            <person name="Jiang J."/>
            <person name="Wang Q."/>
            <person name="Zhang B."/>
            <person name="Ji P."/>
            <person name="Sakyi L.B."/>
            <person name="Cui X."/>
            <person name="Yuan T."/>
            <person name="Jiang B."/>
            <person name="Yang W."/>
            <person name="Lam T.T.-Y."/>
            <person name="Chang Q."/>
            <person name="Ding S."/>
            <person name="Wang X."/>
            <person name="Zhu J."/>
            <person name="Ruan X."/>
            <person name="Zhao L."/>
            <person name="Wei J."/>
            <person name="Que T."/>
            <person name="Du C."/>
            <person name="Cheng J."/>
            <person name="Dai P."/>
            <person name="Han X."/>
            <person name="Huang E."/>
            <person name="Gao Y."/>
            <person name="Liu J."/>
            <person name="Shao H."/>
            <person name="Ye R."/>
            <person name="Li L."/>
            <person name="Wei W."/>
            <person name="Wang X."/>
            <person name="Wang C."/>
            <person name="Huo Q."/>
            <person name="Li W."/>
            <person name="Guo W."/>
            <person name="Chen H."/>
            <person name="Chen S."/>
            <person name="Zhou L."/>
            <person name="Zhou L."/>
            <person name="Ni X."/>
            <person name="Tian J."/>
            <person name="Zhou Y."/>
            <person name="Sheng Y."/>
            <person name="Liu T."/>
            <person name="Pan Y."/>
            <person name="Xia L."/>
            <person name="Li J."/>
            <person name="Zhao F."/>
            <person name="Cao W."/>
        </authorList>
    </citation>
    <scope>NUCLEOTIDE SEQUENCE</scope>
    <source>
        <strain evidence="6">Rsan-2018</strain>
        <tissue evidence="6">Larvae</tissue>
    </source>
</reference>
<sequence>MAANQTRKTGNVNQGPPNRAATPARIGAQNPELLQVQASPSAAEAKRRSIRGSLFPIAGAPPYAEARGPNASPAVVAPPQTKEPAPPGAARMAARGRLLEQPDPATARKRKRSSHPPAIVAIPIAELSPPGTLVPEIIATPSVTHGPLVIRTKKDEAKRERPSVGHRRCPSEVVAPLIPAFHRSARMGAPDDLRAMRQQSPPRLSSICLLPMNIGPGGTPELVAFPSSWRRRQSRLIPRAEFAGDAARVAPNDGRRASLPKEVYPVMDAAEDETPGGCPSTPQVTPPEKEDQQCGLLWFRPAFLRGFRTPGWVLLSLCSIEFTQGFVNSGVYSAVLPTIERRFNLSSFETGLLLSAFSVANCLFIVPVAFLGSTRNKPVIIASGIAIMSAGSFLFFLTYLIEPSYAYGTELPDLCYETPPALNQTTEACGKEMIRGARFLLILGSMMQGAGVTPLHTLGMSYLDENLPTRLTSLFVGGRRSFVHLSSYA</sequence>
<dbReference type="Gene3D" id="1.20.1250.20">
    <property type="entry name" value="MFS general substrate transporter like domains"/>
    <property type="match status" value="1"/>
</dbReference>
<dbReference type="InterPro" id="IPR036259">
    <property type="entry name" value="MFS_trans_sf"/>
</dbReference>
<dbReference type="AlphaFoldDB" id="A0A9D4SWT5"/>
<feature type="transmembrane region" description="Helical" evidence="4">
    <location>
        <begin position="351"/>
        <end position="372"/>
    </location>
</feature>
<dbReference type="VEuPathDB" id="VectorBase:RSAN_052477"/>
<evidence type="ECO:0000256" key="4">
    <source>
        <dbReference type="SAM" id="Phobius"/>
    </source>
</evidence>
<feature type="domain" description="Major facilitator superfamily (MFS) profile" evidence="5">
    <location>
        <begin position="313"/>
        <end position="489"/>
    </location>
</feature>
<evidence type="ECO:0000256" key="1">
    <source>
        <dbReference type="ARBA" id="ARBA00004141"/>
    </source>
</evidence>
<name>A0A9D4SWT5_RHISA</name>
<dbReference type="OrthoDB" id="5062115at2759"/>
<dbReference type="InterPro" id="IPR020846">
    <property type="entry name" value="MFS_dom"/>
</dbReference>
<dbReference type="GO" id="GO:0015347">
    <property type="term" value="F:sodium-independent organic anion transmembrane transporter activity"/>
    <property type="evidence" value="ECO:0007669"/>
    <property type="project" value="TreeGrafter"/>
</dbReference>
<dbReference type="GO" id="GO:0043252">
    <property type="term" value="P:sodium-independent organic anion transport"/>
    <property type="evidence" value="ECO:0007669"/>
    <property type="project" value="TreeGrafter"/>
</dbReference>
<dbReference type="InterPro" id="IPR004156">
    <property type="entry name" value="OATP"/>
</dbReference>
<evidence type="ECO:0000313" key="6">
    <source>
        <dbReference type="EMBL" id="KAH7956391.1"/>
    </source>
</evidence>
<keyword evidence="4" id="KW-1133">Transmembrane helix</keyword>
<dbReference type="PANTHER" id="PTHR11388">
    <property type="entry name" value="ORGANIC ANION TRANSPORTER"/>
    <property type="match status" value="1"/>
</dbReference>
<dbReference type="PROSITE" id="PS50850">
    <property type="entry name" value="MFS"/>
    <property type="match status" value="1"/>
</dbReference>
<keyword evidence="7" id="KW-1185">Reference proteome</keyword>
<evidence type="ECO:0000256" key="2">
    <source>
        <dbReference type="ARBA" id="ARBA00023157"/>
    </source>
</evidence>
<gene>
    <name evidence="6" type="ORF">HPB52_008788</name>
</gene>
<proteinExistence type="predicted"/>
<dbReference type="Proteomes" id="UP000821837">
    <property type="component" value="Unassembled WGS sequence"/>
</dbReference>